<accession>A0ABU4HUE3</accession>
<name>A0ABU4HUE3_9ACTN</name>
<feature type="non-terminal residue" evidence="4">
    <location>
        <position position="154"/>
    </location>
</feature>
<keyword evidence="1" id="KW-0689">Ribosomal protein</keyword>
<evidence type="ECO:0000256" key="2">
    <source>
        <dbReference type="ARBA" id="ARBA00023274"/>
    </source>
</evidence>
<evidence type="ECO:0000256" key="3">
    <source>
        <dbReference type="SAM" id="MobiDB-lite"/>
    </source>
</evidence>
<proteinExistence type="predicted"/>
<keyword evidence="2" id="KW-0687">Ribonucleoprotein</keyword>
<evidence type="ECO:0000313" key="5">
    <source>
        <dbReference type="Proteomes" id="UP001284601"/>
    </source>
</evidence>
<feature type="region of interest" description="Disordered" evidence="3">
    <location>
        <begin position="132"/>
        <end position="154"/>
    </location>
</feature>
<comment type="caution">
    <text evidence="4">The sequence shown here is derived from an EMBL/GenBank/DDBJ whole genome shotgun (WGS) entry which is preliminary data.</text>
</comment>
<organism evidence="4 5">
    <name type="scientific">Conexibacter stalactiti</name>
    <dbReference type="NCBI Taxonomy" id="1940611"/>
    <lineage>
        <taxon>Bacteria</taxon>
        <taxon>Bacillati</taxon>
        <taxon>Actinomycetota</taxon>
        <taxon>Thermoleophilia</taxon>
        <taxon>Solirubrobacterales</taxon>
        <taxon>Conexibacteraceae</taxon>
        <taxon>Conexibacter</taxon>
    </lineage>
</organism>
<evidence type="ECO:0000256" key="1">
    <source>
        <dbReference type="ARBA" id="ARBA00022980"/>
    </source>
</evidence>
<sequence>MARGAMRVEFVKEKGRRYRSRLHRADGVVVEFEGGAWNKVGRRPGELPHDLAHLIVEDELGLREGVWGVLAAGGMFRHATVVAGRRAPKATRHGRDVIDEAGDRIMQAEILTRVVCDACAGALAAGAAAPAAAAPAAAPRRGPGEPPLPDPAAL</sequence>
<evidence type="ECO:0000313" key="4">
    <source>
        <dbReference type="EMBL" id="MDW5596942.1"/>
    </source>
</evidence>
<reference evidence="5" key="1">
    <citation type="submission" date="2023-07" db="EMBL/GenBank/DDBJ databases">
        <title>Conexibacter stalactiti sp. nov., isolated from stalactites in a lava cave and emended description of the genus Conexibacter.</title>
        <authorList>
            <person name="Lee S.D."/>
        </authorList>
    </citation>
    <scope>NUCLEOTIDE SEQUENCE [LARGE SCALE GENOMIC DNA]</scope>
    <source>
        <strain evidence="5">KCTC 39840</strain>
    </source>
</reference>
<keyword evidence="5" id="KW-1185">Reference proteome</keyword>
<protein>
    <submittedName>
        <fullName evidence="4">Uncharacterized protein</fullName>
    </submittedName>
</protein>
<dbReference type="EMBL" id="JAWSTH010000070">
    <property type="protein sequence ID" value="MDW5596942.1"/>
    <property type="molecule type" value="Genomic_DNA"/>
</dbReference>
<dbReference type="PRINTS" id="PR00456">
    <property type="entry name" value="RIBOSOMALP2"/>
</dbReference>
<feature type="compositionally biased region" description="Low complexity" evidence="3">
    <location>
        <begin position="132"/>
        <end position="141"/>
    </location>
</feature>
<dbReference type="RefSeq" id="WP_318599378.1">
    <property type="nucleotide sequence ID" value="NZ_JAWSTH010000070.1"/>
</dbReference>
<dbReference type="InterPro" id="IPR001859">
    <property type="entry name" value="Ribosomal_P1/P2_euk"/>
</dbReference>
<feature type="compositionally biased region" description="Pro residues" evidence="3">
    <location>
        <begin position="144"/>
        <end position="154"/>
    </location>
</feature>
<gene>
    <name evidence="4" type="ORF">R7226_21520</name>
</gene>
<dbReference type="Proteomes" id="UP001284601">
    <property type="component" value="Unassembled WGS sequence"/>
</dbReference>